<dbReference type="RefSeq" id="WP_067145503.1">
    <property type="nucleotide sequence ID" value="NZ_CP014265.1"/>
</dbReference>
<evidence type="ECO:0000313" key="11">
    <source>
        <dbReference type="Proteomes" id="UP000183442"/>
    </source>
</evidence>
<dbReference type="CDD" id="cd01335">
    <property type="entry name" value="Radical_SAM"/>
    <property type="match status" value="1"/>
</dbReference>
<evidence type="ECO:0000313" key="9">
    <source>
        <dbReference type="EMBL" id="SFL47899.1"/>
    </source>
</evidence>
<dbReference type="Proteomes" id="UP000066376">
    <property type="component" value="Chromosome"/>
</dbReference>
<reference evidence="11" key="3">
    <citation type="submission" date="2016-10" db="EMBL/GenBank/DDBJ databases">
        <authorList>
            <person name="Varghese N."/>
        </authorList>
    </citation>
    <scope>NUCLEOTIDE SEQUENCE [LARGE SCALE GENOMIC DNA]</scope>
    <source>
        <strain evidence="11">DSM 16632</strain>
    </source>
</reference>
<dbReference type="InterPro" id="IPR058240">
    <property type="entry name" value="rSAM_sf"/>
</dbReference>
<keyword evidence="2" id="KW-0004">4Fe-4S</keyword>
<evidence type="ECO:0000256" key="2">
    <source>
        <dbReference type="ARBA" id="ARBA00022485"/>
    </source>
</evidence>
<dbReference type="Gene3D" id="3.80.30.20">
    <property type="entry name" value="tm_1862 like domain"/>
    <property type="match status" value="1"/>
</dbReference>
<dbReference type="GO" id="GO:0051539">
    <property type="term" value="F:4 iron, 4 sulfur cluster binding"/>
    <property type="evidence" value="ECO:0007669"/>
    <property type="project" value="UniProtKB-KW"/>
</dbReference>
<sequence length="362" mass="41964">MEIRELTKEIRDKSIKYAKPKELDRLSTSWYQEDLLYSGKGKTIFLILPTPGCSWALGPSGGCTMCSYISDCYLKPIENSKIIELFEKELNKWDYGEDYKNGDKIAIKLFASGSFLNPKEVPKEARDHILNKLANMEEISEIVVESRPEYVKEEVLDEIFDIINDKLFEISIGLESSNEETRLNKINKGFSNKSFEKAIKLIKEYKKNYNIKSKGYIFVKPILTSEQEAIEEAIETASYCENIGMDRVSCCPATIHRGTLIERLWRRGSYQPPWIWSTIEVINRIRQNVKIPALMDTSGFGSRRGPYNCKKCNKELKYRIIDSNFDQSQIEYDCECKKEWVAEVKFSDLNKSKTPIKHLPLY</sequence>
<dbReference type="AlphaFoldDB" id="A0A126QYB4"/>
<dbReference type="GeneID" id="28488528"/>
<keyword evidence="5" id="KW-0408">Iron</keyword>
<evidence type="ECO:0000313" key="10">
    <source>
        <dbReference type="Proteomes" id="UP000066376"/>
    </source>
</evidence>
<dbReference type="OrthoDB" id="105445at2157"/>
<dbReference type="GO" id="GO:0002926">
    <property type="term" value="P:tRNA wobble base 5-methoxycarbonylmethyl-2-thiouridinylation"/>
    <property type="evidence" value="ECO:0007669"/>
    <property type="project" value="TreeGrafter"/>
</dbReference>
<dbReference type="STRING" id="294671.YLM1_0232"/>
<evidence type="ECO:0000256" key="1">
    <source>
        <dbReference type="ARBA" id="ARBA00001966"/>
    </source>
</evidence>
<reference evidence="8 10" key="1">
    <citation type="journal article" date="2016" name="Genome Announc.">
        <title>Draft Genome Sequence of the Rumen Methanogen Methanobrevibacter olleyae YLM1.</title>
        <authorList>
            <person name="Kelly W.J."/>
            <person name="Li D."/>
            <person name="Lambie S.C."/>
            <person name="Cox F."/>
            <person name="Attwood G.T."/>
            <person name="Altermann E."/>
            <person name="Leahy S.C."/>
        </authorList>
    </citation>
    <scope>NUCLEOTIDE SEQUENCE [LARGE SCALE GENOMIC DNA]</scope>
    <source>
        <strain evidence="8 10">YLM1</strain>
    </source>
</reference>
<accession>A0A126QYB4</accession>
<reference evidence="10" key="2">
    <citation type="submission" date="2016-02" db="EMBL/GenBank/DDBJ databases">
        <title>The draft genome sequence of the rumen methanogen Methanobrevibacter olleyae YLM1.</title>
        <authorList>
            <consortium name="New Zealand Agricultural Greenhouse Gas Research Centre/Pastoral Greenhouse Gas Research Consortium"/>
            <person name="Kelly W.J."/>
            <person name="Li D."/>
            <person name="Lambie S.C."/>
            <person name="Attwood G.T."/>
            <person name="Altermann E."/>
            <person name="Leahy S.C."/>
        </authorList>
    </citation>
    <scope>NUCLEOTIDE SEQUENCE [LARGE SCALE GENOMIC DNA]</scope>
    <source>
        <strain evidence="10">YLM1</strain>
    </source>
</reference>
<dbReference type="InterPro" id="IPR006638">
    <property type="entry name" value="Elp3/MiaA/NifB-like_rSAM"/>
</dbReference>
<dbReference type="PIRSF" id="PIRSF004954">
    <property type="entry name" value="Radical_SAM"/>
    <property type="match status" value="1"/>
</dbReference>
<name>A0A126QYB4_METOL</name>
<dbReference type="PANTHER" id="PTHR11135:SF0">
    <property type="entry name" value="ELONGATOR COMPLEX PROTEIN 3"/>
    <property type="match status" value="1"/>
</dbReference>
<dbReference type="SMART" id="SM00729">
    <property type="entry name" value="Elp3"/>
    <property type="match status" value="1"/>
</dbReference>
<dbReference type="KEGG" id="mol:YLM1_0232"/>
<dbReference type="SUPFAM" id="SSF102114">
    <property type="entry name" value="Radical SAM enzymes"/>
    <property type="match status" value="1"/>
</dbReference>
<dbReference type="NCBIfam" id="TIGR01210">
    <property type="entry name" value="archaeosine biosynthesis radical SAM protein RaSEA"/>
    <property type="match status" value="1"/>
</dbReference>
<dbReference type="GO" id="GO:0003824">
    <property type="term" value="F:catalytic activity"/>
    <property type="evidence" value="ECO:0007669"/>
    <property type="project" value="InterPro"/>
</dbReference>
<dbReference type="EMBL" id="CP014265">
    <property type="protein sequence ID" value="AMK14792.1"/>
    <property type="molecule type" value="Genomic_DNA"/>
</dbReference>
<gene>
    <name evidence="9" type="ORF">SAMN02910297_01002</name>
    <name evidence="8" type="ORF">YLM1_0232</name>
</gene>
<evidence type="ECO:0000256" key="3">
    <source>
        <dbReference type="ARBA" id="ARBA00022691"/>
    </source>
</evidence>
<keyword evidence="6" id="KW-0411">Iron-sulfur</keyword>
<evidence type="ECO:0000259" key="7">
    <source>
        <dbReference type="SMART" id="SM00729"/>
    </source>
</evidence>
<keyword evidence="3" id="KW-0949">S-adenosyl-L-methionine</keyword>
<dbReference type="GO" id="GO:0005737">
    <property type="term" value="C:cytoplasm"/>
    <property type="evidence" value="ECO:0007669"/>
    <property type="project" value="TreeGrafter"/>
</dbReference>
<keyword evidence="4" id="KW-0479">Metal-binding</keyword>
<dbReference type="PATRIC" id="fig|294671.3.peg.233"/>
<dbReference type="InterPro" id="IPR039661">
    <property type="entry name" value="ELP3"/>
</dbReference>
<comment type="cofactor">
    <cofactor evidence="1">
        <name>[4Fe-4S] cluster</name>
        <dbReference type="ChEBI" id="CHEBI:49883"/>
    </cofactor>
</comment>
<feature type="domain" description="Elp3/MiaA/NifB-like radical SAM core" evidence="7">
    <location>
        <begin position="43"/>
        <end position="284"/>
    </location>
</feature>
<dbReference type="InterPro" id="IPR023404">
    <property type="entry name" value="rSAM_horseshoe"/>
</dbReference>
<dbReference type="Proteomes" id="UP000183442">
    <property type="component" value="Unassembled WGS sequence"/>
</dbReference>
<evidence type="ECO:0000256" key="4">
    <source>
        <dbReference type="ARBA" id="ARBA00022723"/>
    </source>
</evidence>
<dbReference type="EMBL" id="FOTL01000013">
    <property type="protein sequence ID" value="SFL47899.1"/>
    <property type="molecule type" value="Genomic_DNA"/>
</dbReference>
<evidence type="ECO:0000256" key="5">
    <source>
        <dbReference type="ARBA" id="ARBA00023004"/>
    </source>
</evidence>
<dbReference type="InterPro" id="IPR005909">
    <property type="entry name" value="RaSEA"/>
</dbReference>
<organism evidence="8 10">
    <name type="scientific">Methanobrevibacter olleyae</name>
    <dbReference type="NCBI Taxonomy" id="294671"/>
    <lineage>
        <taxon>Archaea</taxon>
        <taxon>Methanobacteriati</taxon>
        <taxon>Methanobacteriota</taxon>
        <taxon>Methanomada group</taxon>
        <taxon>Methanobacteria</taxon>
        <taxon>Methanobacteriales</taxon>
        <taxon>Methanobacteriaceae</taxon>
        <taxon>Methanobrevibacter</taxon>
    </lineage>
</organism>
<protein>
    <submittedName>
        <fullName evidence="8">Radical SAM domain-containing protein</fullName>
    </submittedName>
</protein>
<proteinExistence type="predicted"/>
<keyword evidence="10" id="KW-1185">Reference proteome</keyword>
<evidence type="ECO:0000313" key="8">
    <source>
        <dbReference type="EMBL" id="AMK14792.1"/>
    </source>
</evidence>
<evidence type="ECO:0000256" key="6">
    <source>
        <dbReference type="ARBA" id="ARBA00023014"/>
    </source>
</evidence>
<dbReference type="PANTHER" id="PTHR11135">
    <property type="entry name" value="HISTONE ACETYLTRANSFERASE-RELATED"/>
    <property type="match status" value="1"/>
</dbReference>
<dbReference type="GO" id="GO:0046872">
    <property type="term" value="F:metal ion binding"/>
    <property type="evidence" value="ECO:0007669"/>
    <property type="project" value="UniProtKB-KW"/>
</dbReference>
<reference evidence="9" key="4">
    <citation type="submission" date="2016-10" db="EMBL/GenBank/DDBJ databases">
        <authorList>
            <person name="de Groot N.N."/>
        </authorList>
    </citation>
    <scope>NUCLEOTIDE SEQUENCE [LARGE SCALE GENOMIC DNA]</scope>
    <source>
        <strain evidence="9">DSM 16632</strain>
    </source>
</reference>